<reference evidence="1" key="1">
    <citation type="submission" date="2021-01" db="EMBL/GenBank/DDBJ databases">
        <title>Whole genome shotgun sequence of Sinosporangium siamense NBRC 109515.</title>
        <authorList>
            <person name="Komaki H."/>
            <person name="Tamura T."/>
        </authorList>
    </citation>
    <scope>NUCLEOTIDE SEQUENCE</scope>
    <source>
        <strain evidence="1">NBRC 109515</strain>
    </source>
</reference>
<dbReference type="EMBL" id="BOOW01000029">
    <property type="protein sequence ID" value="GII94401.1"/>
    <property type="molecule type" value="Genomic_DNA"/>
</dbReference>
<dbReference type="AlphaFoldDB" id="A0A919RIB2"/>
<sequence length="186" mass="20961">MAQGAYERSRDHATRRTLAFFKLVEARAHARAARLHGRAYSRRAAGLALAHSETLLGQAHPDDGDPTWIDFFTHARLAADATEIHRDLEMPHMVMRFEDMATMPALTYTRSYGMRNAIVGCAHLQACRLDEGLEHGHRAVDILSHVASIRSLTYVQDLLDALTPWNAETNVQELRHRAHQQLHVPA</sequence>
<protein>
    <submittedName>
        <fullName evidence="1">Uncharacterized protein</fullName>
    </submittedName>
</protein>
<comment type="caution">
    <text evidence="1">The sequence shown here is derived from an EMBL/GenBank/DDBJ whole genome shotgun (WGS) entry which is preliminary data.</text>
</comment>
<evidence type="ECO:0000313" key="2">
    <source>
        <dbReference type="Proteomes" id="UP000606172"/>
    </source>
</evidence>
<gene>
    <name evidence="1" type="ORF">Ssi02_46320</name>
</gene>
<accession>A0A919RIB2</accession>
<dbReference type="RefSeq" id="WP_204028854.1">
    <property type="nucleotide sequence ID" value="NZ_BOOW01000029.1"/>
</dbReference>
<organism evidence="1 2">
    <name type="scientific">Sinosporangium siamense</name>
    <dbReference type="NCBI Taxonomy" id="1367973"/>
    <lineage>
        <taxon>Bacteria</taxon>
        <taxon>Bacillati</taxon>
        <taxon>Actinomycetota</taxon>
        <taxon>Actinomycetes</taxon>
        <taxon>Streptosporangiales</taxon>
        <taxon>Streptosporangiaceae</taxon>
        <taxon>Sinosporangium</taxon>
    </lineage>
</organism>
<dbReference type="Proteomes" id="UP000606172">
    <property type="component" value="Unassembled WGS sequence"/>
</dbReference>
<proteinExistence type="predicted"/>
<name>A0A919RIB2_9ACTN</name>
<evidence type="ECO:0000313" key="1">
    <source>
        <dbReference type="EMBL" id="GII94401.1"/>
    </source>
</evidence>
<keyword evidence="2" id="KW-1185">Reference proteome</keyword>